<dbReference type="PANTHER" id="PTHR47331">
    <property type="entry name" value="PHD-TYPE DOMAIN-CONTAINING PROTEIN"/>
    <property type="match status" value="1"/>
</dbReference>
<proteinExistence type="predicted"/>
<reference evidence="1" key="1">
    <citation type="submission" date="2021-02" db="EMBL/GenBank/DDBJ databases">
        <authorList>
            <person name="Bekaert M."/>
        </authorList>
    </citation>
    <scope>NUCLEOTIDE SEQUENCE</scope>
    <source>
        <strain evidence="1">IoA-00</strain>
    </source>
</reference>
<dbReference type="EMBL" id="HG994591">
    <property type="protein sequence ID" value="CAF2819132.1"/>
    <property type="molecule type" value="Genomic_DNA"/>
</dbReference>
<evidence type="ECO:0000313" key="1">
    <source>
        <dbReference type="EMBL" id="CAF2819132.1"/>
    </source>
</evidence>
<evidence type="ECO:0000313" key="2">
    <source>
        <dbReference type="Proteomes" id="UP000675881"/>
    </source>
</evidence>
<protein>
    <submittedName>
        <fullName evidence="1">(salmon louse) hypothetical protein</fullName>
    </submittedName>
</protein>
<dbReference type="Proteomes" id="UP000675881">
    <property type="component" value="Chromosome 12"/>
</dbReference>
<dbReference type="PANTHER" id="PTHR47331:SF1">
    <property type="entry name" value="GAG-LIKE PROTEIN"/>
    <property type="match status" value="1"/>
</dbReference>
<keyword evidence="2" id="KW-1185">Reference proteome</keyword>
<gene>
    <name evidence="1" type="ORF">LSAA_3579</name>
</gene>
<dbReference type="AlphaFoldDB" id="A0A7R8CM80"/>
<name>A0A7R8CM80_LEPSM</name>
<sequence>MSSRENLKANKLLELREICENHQLCKTEDTISEYRLFTLFFNVLDKMSSLKGNLKDSSLPSSITPPTCKGKEEYTKALRSYEELGFRYAAHKELREFCNSPQYFIPHHPVIREDKSTLKVRPVFNASFPDSSGISLNDCVLNGPRLHIDVSQILLCFRSNKIWIMAHIKKMFCHTKINREDYRFQQYLWRDNNLHVELQVLIMTFVMFGVKSSPFLLMSSI</sequence>
<dbReference type="SUPFAM" id="SSF56672">
    <property type="entry name" value="DNA/RNA polymerases"/>
    <property type="match status" value="1"/>
</dbReference>
<dbReference type="GO" id="GO:0071897">
    <property type="term" value="P:DNA biosynthetic process"/>
    <property type="evidence" value="ECO:0007669"/>
    <property type="project" value="UniProtKB-ARBA"/>
</dbReference>
<organism evidence="1 2">
    <name type="scientific">Lepeophtheirus salmonis</name>
    <name type="common">Salmon louse</name>
    <name type="synonym">Caligus salmonis</name>
    <dbReference type="NCBI Taxonomy" id="72036"/>
    <lineage>
        <taxon>Eukaryota</taxon>
        <taxon>Metazoa</taxon>
        <taxon>Ecdysozoa</taxon>
        <taxon>Arthropoda</taxon>
        <taxon>Crustacea</taxon>
        <taxon>Multicrustacea</taxon>
        <taxon>Hexanauplia</taxon>
        <taxon>Copepoda</taxon>
        <taxon>Siphonostomatoida</taxon>
        <taxon>Caligidae</taxon>
        <taxon>Lepeophtheirus</taxon>
    </lineage>
</organism>
<dbReference type="InterPro" id="IPR043502">
    <property type="entry name" value="DNA/RNA_pol_sf"/>
</dbReference>
<accession>A0A7R8CM80</accession>